<dbReference type="Proteomes" id="UP000238322">
    <property type="component" value="Unassembled WGS sequence"/>
</dbReference>
<dbReference type="PANTHER" id="PTHR31332:SF0">
    <property type="entry name" value="7-HYDROXYMETHYL CHLOROPHYLL A REDUCTASE, CHLOROPLASTIC"/>
    <property type="match status" value="1"/>
</dbReference>
<sequence>MKTITQIAENHLCCGCGVCSYLDPVQIQMVDDLDQGRRPVVRGKANPTEAHLEAVAACPGQALAHETPRENDFIKELLPDWGPVLELWEGHASDSQIRFAGSSGGVATALATVAVEQMNYSGVLHIAARKDRPLFNETVFSTNGQEMLERTGSRYAPASPCDKLHLIEEAEAPCVFIGKPCDVAATYQARRVRPKLDQNLGLTIGIFCAGTPTTRGTMETMKSMGIDDPASVTSVRYRGNGWPGNFTVEYQGERGPEVKELTYQESWGNTLQRHRQWRCYVCPDHTGEFADIAVGDPWHKPPTGDTPGRSLVVVRTERGRVFLQEAIRSGVVNLEKAEPNVLELAQPNLRDGRKILWPRLATSRIMFAASPRFSGFNLFNNWWKNTTIREKFHSIASTAKRVVTKRLYRTRSVTPTDT</sequence>
<dbReference type="PANTHER" id="PTHR31332">
    <property type="entry name" value="7-HYDROXYMETHYL CHLOROPHYLL A REDUCTASE, CHLOROPLASTIC"/>
    <property type="match status" value="1"/>
</dbReference>
<reference evidence="3 4" key="1">
    <citation type="submission" date="2018-02" db="EMBL/GenBank/DDBJ databases">
        <title>Comparative genomes isolates from brazilian mangrove.</title>
        <authorList>
            <person name="Araujo J.E."/>
            <person name="Taketani R.G."/>
            <person name="Silva M.C.P."/>
            <person name="Loureco M.V."/>
            <person name="Andreote F.D."/>
        </authorList>
    </citation>
    <scope>NUCLEOTIDE SEQUENCE [LARGE SCALE GENOMIC DNA]</scope>
    <source>
        <strain evidence="3 4">Hex-1 MGV</strain>
    </source>
</reference>
<evidence type="ECO:0000259" key="1">
    <source>
        <dbReference type="Pfam" id="PF04422"/>
    </source>
</evidence>
<evidence type="ECO:0000313" key="4">
    <source>
        <dbReference type="Proteomes" id="UP000238322"/>
    </source>
</evidence>
<dbReference type="GO" id="GO:0090415">
    <property type="term" value="F:7-hydroxymethyl chlorophyll a reductase activity"/>
    <property type="evidence" value="ECO:0007669"/>
    <property type="project" value="TreeGrafter"/>
</dbReference>
<dbReference type="RefSeq" id="WP_105331856.1">
    <property type="nucleotide sequence ID" value="NZ_PUHY01000012.1"/>
</dbReference>
<dbReference type="InterPro" id="IPR007525">
    <property type="entry name" value="FrhB_FdhB_C"/>
</dbReference>
<dbReference type="Pfam" id="PF04422">
    <property type="entry name" value="FrhB_FdhB_N"/>
    <property type="match status" value="1"/>
</dbReference>
<dbReference type="SUPFAM" id="SSF54862">
    <property type="entry name" value="4Fe-4S ferredoxins"/>
    <property type="match status" value="1"/>
</dbReference>
<dbReference type="GO" id="GO:0033354">
    <property type="term" value="P:chlorophyll cycle"/>
    <property type="evidence" value="ECO:0007669"/>
    <property type="project" value="TreeGrafter"/>
</dbReference>
<feature type="domain" description="Coenzyme F420 hydrogenase/dehydrogenase beta subunit C-terminal" evidence="2">
    <location>
        <begin position="175"/>
        <end position="338"/>
    </location>
</feature>
<feature type="domain" description="Coenzyme F420 hydrogenase/dehydrogenase beta subunit N-terminal" evidence="1">
    <location>
        <begin position="88"/>
        <end position="163"/>
    </location>
</feature>
<accession>A0A2S8FLS1</accession>
<organism evidence="3 4">
    <name type="scientific">Blastopirellula marina</name>
    <dbReference type="NCBI Taxonomy" id="124"/>
    <lineage>
        <taxon>Bacteria</taxon>
        <taxon>Pseudomonadati</taxon>
        <taxon>Planctomycetota</taxon>
        <taxon>Planctomycetia</taxon>
        <taxon>Pirellulales</taxon>
        <taxon>Pirellulaceae</taxon>
        <taxon>Blastopirellula</taxon>
    </lineage>
</organism>
<evidence type="ECO:0000259" key="2">
    <source>
        <dbReference type="Pfam" id="PF04432"/>
    </source>
</evidence>
<dbReference type="AlphaFoldDB" id="A0A2S8FLS1"/>
<dbReference type="EMBL" id="PUHY01000012">
    <property type="protein sequence ID" value="PQO32844.1"/>
    <property type="molecule type" value="Genomic_DNA"/>
</dbReference>
<dbReference type="InterPro" id="IPR007516">
    <property type="entry name" value="Co_F420_Hydgase/DH_bsu_N"/>
</dbReference>
<name>A0A2S8FLS1_9BACT</name>
<dbReference type="InterPro" id="IPR045220">
    <property type="entry name" value="FRHB/FDHB/HCAR-like"/>
</dbReference>
<protein>
    <submittedName>
        <fullName evidence="3">Coenzyme F420 hydrogenase</fullName>
    </submittedName>
</protein>
<comment type="caution">
    <text evidence="3">The sequence shown here is derived from an EMBL/GenBank/DDBJ whole genome shotgun (WGS) entry which is preliminary data.</text>
</comment>
<dbReference type="OrthoDB" id="430408at2"/>
<evidence type="ECO:0000313" key="3">
    <source>
        <dbReference type="EMBL" id="PQO32844.1"/>
    </source>
</evidence>
<dbReference type="Pfam" id="PF04432">
    <property type="entry name" value="FrhB_FdhB_C"/>
    <property type="match status" value="1"/>
</dbReference>
<gene>
    <name evidence="3" type="ORF">C5Y83_21925</name>
</gene>
<proteinExistence type="predicted"/>